<dbReference type="InterPro" id="IPR015424">
    <property type="entry name" value="PyrdxlP-dep_Trfase"/>
</dbReference>
<dbReference type="GO" id="GO:0000271">
    <property type="term" value="P:polysaccharide biosynthetic process"/>
    <property type="evidence" value="ECO:0007669"/>
    <property type="project" value="TreeGrafter"/>
</dbReference>
<dbReference type="Pfam" id="PF01041">
    <property type="entry name" value="DegT_DnrJ_EryC1"/>
    <property type="match status" value="1"/>
</dbReference>
<reference evidence="1 2" key="1">
    <citation type="journal article" date="2014" name="Genome Announc.">
        <title>Draft Genome Sequence of the Boron-Tolerant and Moderately Halotolerant Bacterium Gracilibacillus boraciitolerans JCM 21714T.</title>
        <authorList>
            <person name="Ahmed I."/>
            <person name="Oshima K."/>
            <person name="Suda W."/>
            <person name="Kitamura K."/>
            <person name="Iida T."/>
            <person name="Ohmori Y."/>
            <person name="Fujiwara T."/>
            <person name="Hattori M."/>
            <person name="Ohkuma M."/>
        </authorList>
    </citation>
    <scope>NUCLEOTIDE SEQUENCE [LARGE SCALE GENOMIC DNA]</scope>
    <source>
        <strain evidence="1 2">JCM 21714</strain>
    </source>
</reference>
<evidence type="ECO:0000313" key="2">
    <source>
        <dbReference type="Proteomes" id="UP000019102"/>
    </source>
</evidence>
<dbReference type="Proteomes" id="UP000019102">
    <property type="component" value="Unassembled WGS sequence"/>
</dbReference>
<dbReference type="STRING" id="1298598.JCM21714_1690"/>
<sequence>MTDIQAALGTNQAKKIDAFLNKRKAIAHQYTEAFQNFDLLTTPFQLDDIESSWHLYIVRLHLNRLTVGRTEIFQALQKENIGVNVHYIPVYYHPYYQKMGYKKGICPHAELLYEEMITLPLFPKMTNQDVNDVIEAVKKVLRHYEVKT</sequence>
<dbReference type="eggNOG" id="COG0399">
    <property type="taxonomic scope" value="Bacteria"/>
</dbReference>
<organism evidence="1 2">
    <name type="scientific">Gracilibacillus boraciitolerans JCM 21714</name>
    <dbReference type="NCBI Taxonomy" id="1298598"/>
    <lineage>
        <taxon>Bacteria</taxon>
        <taxon>Bacillati</taxon>
        <taxon>Bacillota</taxon>
        <taxon>Bacilli</taxon>
        <taxon>Bacillales</taxon>
        <taxon>Bacillaceae</taxon>
        <taxon>Gracilibacillus</taxon>
    </lineage>
</organism>
<evidence type="ECO:0000313" key="1">
    <source>
        <dbReference type="EMBL" id="GAE92679.1"/>
    </source>
</evidence>
<dbReference type="SUPFAM" id="SSF53383">
    <property type="entry name" value="PLP-dependent transferases"/>
    <property type="match status" value="1"/>
</dbReference>
<accession>W4VIU3</accession>
<keyword evidence="2" id="KW-1185">Reference proteome</keyword>
<comment type="caution">
    <text evidence="1">The sequence shown here is derived from an EMBL/GenBank/DDBJ whole genome shotgun (WGS) entry which is preliminary data.</text>
</comment>
<dbReference type="Gene3D" id="3.90.1150.10">
    <property type="entry name" value="Aspartate Aminotransferase, domain 1"/>
    <property type="match status" value="1"/>
</dbReference>
<dbReference type="PANTHER" id="PTHR30244:SF34">
    <property type="entry name" value="DTDP-4-AMINO-4,6-DIDEOXYGALACTOSE TRANSAMINASE"/>
    <property type="match status" value="1"/>
</dbReference>
<protein>
    <submittedName>
        <fullName evidence="1">Bacillosamine/Legionaminic acid biosynthesis aminotransferase PglE</fullName>
    </submittedName>
</protein>
<dbReference type="GO" id="GO:0030170">
    <property type="term" value="F:pyridoxal phosphate binding"/>
    <property type="evidence" value="ECO:0007669"/>
    <property type="project" value="TreeGrafter"/>
</dbReference>
<proteinExistence type="predicted"/>
<dbReference type="InterPro" id="IPR000653">
    <property type="entry name" value="DegT/StrS_aminotransferase"/>
</dbReference>
<keyword evidence="1" id="KW-0032">Aminotransferase</keyword>
<dbReference type="GO" id="GO:0008483">
    <property type="term" value="F:transaminase activity"/>
    <property type="evidence" value="ECO:0007669"/>
    <property type="project" value="UniProtKB-KW"/>
</dbReference>
<gene>
    <name evidence="1" type="ORF">JCM21714_1690</name>
</gene>
<dbReference type="InterPro" id="IPR015422">
    <property type="entry name" value="PyrdxlP-dep_Trfase_small"/>
</dbReference>
<dbReference type="AlphaFoldDB" id="W4VIU3"/>
<dbReference type="EMBL" id="BAVS01000006">
    <property type="protein sequence ID" value="GAE92679.1"/>
    <property type="molecule type" value="Genomic_DNA"/>
</dbReference>
<name>W4VIU3_9BACI</name>
<keyword evidence="1" id="KW-0808">Transferase</keyword>
<dbReference type="PANTHER" id="PTHR30244">
    <property type="entry name" value="TRANSAMINASE"/>
    <property type="match status" value="1"/>
</dbReference>